<dbReference type="EMBL" id="HBHX01065514">
    <property type="protein sequence ID" value="CAE0146312.1"/>
    <property type="molecule type" value="Transcribed_RNA"/>
</dbReference>
<feature type="compositionally biased region" description="Low complexity" evidence="2">
    <location>
        <begin position="421"/>
        <end position="437"/>
    </location>
</feature>
<feature type="coiled-coil region" evidence="1">
    <location>
        <begin position="1"/>
        <end position="28"/>
    </location>
</feature>
<keyword evidence="1" id="KW-0175">Coiled coil</keyword>
<gene>
    <name evidence="3" type="ORF">HERI1096_LOCUS36280</name>
</gene>
<accession>A0A7S3FGA4</accession>
<evidence type="ECO:0000256" key="1">
    <source>
        <dbReference type="SAM" id="Coils"/>
    </source>
</evidence>
<feature type="coiled-coil region" evidence="1">
    <location>
        <begin position="204"/>
        <end position="336"/>
    </location>
</feature>
<dbReference type="AlphaFoldDB" id="A0A7S3FGA4"/>
<proteinExistence type="predicted"/>
<dbReference type="Gene3D" id="1.10.287.1490">
    <property type="match status" value="1"/>
</dbReference>
<evidence type="ECO:0000313" key="3">
    <source>
        <dbReference type="EMBL" id="CAE0146312.1"/>
    </source>
</evidence>
<protein>
    <submittedName>
        <fullName evidence="3">Uncharacterized protein</fullName>
    </submittedName>
</protein>
<feature type="region of interest" description="Disordered" evidence="2">
    <location>
        <begin position="397"/>
        <end position="452"/>
    </location>
</feature>
<organism evidence="3">
    <name type="scientific">Haptolina ericina</name>
    <dbReference type="NCBI Taxonomy" id="156174"/>
    <lineage>
        <taxon>Eukaryota</taxon>
        <taxon>Haptista</taxon>
        <taxon>Haptophyta</taxon>
        <taxon>Prymnesiophyceae</taxon>
        <taxon>Prymnesiales</taxon>
        <taxon>Prymnesiaceae</taxon>
        <taxon>Haptolina</taxon>
    </lineage>
</organism>
<sequence>MANLQRQLAATAAELDAATVENKEHKRKSLSIQTAYEAQISDLKSELTSIHHDREQLRQAREQLLQRTTRMAGQIASLEQMTQDDTEPLDEQTSNIPLNKLRKADLVAVRSQLENTTVELTATQEDLTARKEELSAQGDELLKLKRTHAQATREIKELEGERSELVRKLREQQKESADRSEYAKDLEHKLERTKGVADSSTYELNKLGNKMREATQTIAQLTKDGDKLRSRLGTKEELVRAQASELANLRVRLEEQMTESLRKDRLIDQSREEALEARGKADEKEQAASWLAGEKERLKLQLDRRSAEIVDKVAEVSRLDQEVRNLTRRVEEAGKDPEVGLNMHKMEKLREIAGVYNPVKSMPQVTVLNSLTDAITSQSAEISRISETRLKPMAHVKETVIDPTLPPELPPRNKSPARPPAAAISELISGAEASESSAGGGSADNGGAQTAQ</sequence>
<feature type="coiled-coil region" evidence="1">
    <location>
        <begin position="141"/>
        <end position="175"/>
    </location>
</feature>
<name>A0A7S3FGA4_9EUKA</name>
<reference evidence="3" key="1">
    <citation type="submission" date="2021-01" db="EMBL/GenBank/DDBJ databases">
        <authorList>
            <person name="Corre E."/>
            <person name="Pelletier E."/>
            <person name="Niang G."/>
            <person name="Scheremetjew M."/>
            <person name="Finn R."/>
            <person name="Kale V."/>
            <person name="Holt S."/>
            <person name="Cochrane G."/>
            <person name="Meng A."/>
            <person name="Brown T."/>
            <person name="Cohen L."/>
        </authorList>
    </citation>
    <scope>NUCLEOTIDE SEQUENCE</scope>
    <source>
        <strain evidence="3">CCMP281</strain>
    </source>
</reference>
<evidence type="ECO:0000256" key="2">
    <source>
        <dbReference type="SAM" id="MobiDB-lite"/>
    </source>
</evidence>